<evidence type="ECO:0000256" key="3">
    <source>
        <dbReference type="ARBA" id="ARBA00022603"/>
    </source>
</evidence>
<protein>
    <recommendedName>
        <fullName evidence="6">Ribosomal RNA small subunit methyltransferase G</fullName>
        <ecNumber evidence="6">2.1.1.-</ecNumber>
    </recommendedName>
    <alternativeName>
        <fullName evidence="6">16S rRNA 7-methylguanosine methyltransferase</fullName>
        <shortName evidence="6">16S rRNA m7G methyltransferase</shortName>
    </alternativeName>
</protein>
<comment type="subcellular location">
    <subcellularLocation>
        <location evidence="6">Cytoplasm</location>
    </subcellularLocation>
</comment>
<dbReference type="EC" id="2.1.1.-" evidence="6"/>
<dbReference type="GO" id="GO:0070043">
    <property type="term" value="F:rRNA (guanine-N7-)-methyltransferase activity"/>
    <property type="evidence" value="ECO:0007669"/>
    <property type="project" value="UniProtKB-UniRule"/>
</dbReference>
<evidence type="ECO:0000256" key="6">
    <source>
        <dbReference type="HAMAP-Rule" id="MF_00074"/>
    </source>
</evidence>
<feature type="binding site" evidence="6">
    <location>
        <position position="84"/>
    </location>
    <ligand>
        <name>S-adenosyl-L-methionine</name>
        <dbReference type="ChEBI" id="CHEBI:59789"/>
    </ligand>
</feature>
<comment type="caution">
    <text evidence="6">Lacks conserved residue(s) required for the propagation of feature annotation.</text>
</comment>
<dbReference type="OrthoDB" id="9808773at2"/>
<dbReference type="GO" id="GO:0005829">
    <property type="term" value="C:cytosol"/>
    <property type="evidence" value="ECO:0007669"/>
    <property type="project" value="TreeGrafter"/>
</dbReference>
<name>A0A371AVI7_9FIRM</name>
<evidence type="ECO:0000256" key="4">
    <source>
        <dbReference type="ARBA" id="ARBA00022679"/>
    </source>
</evidence>
<keyword evidence="2 6" id="KW-0698">rRNA processing</keyword>
<dbReference type="NCBIfam" id="TIGR00138">
    <property type="entry name" value="rsmG_gidB"/>
    <property type="match status" value="1"/>
</dbReference>
<sequence length="240" mass="27260">MEHYKKYFKEGLEQLNIKLDESKVNQFIDYYNLLIEWNNVMNLTAITEFEDVIQKHFLDSLALVNAIDLNKIDSLLDIGTGAGFPGLPLKIAFPHLNVVLIDSLNKRIKFLDHVIQCLNISSIKAIHGRAEDFANNYDFRESFDLCVSRAVANLSSLTEYCLPYVKVGGKFISYKSVDVDNEVNESKNAIFILGGKFNSQVKFSLPNTDINRSFIIIDKCKITPKKYPRKAGMPTKDPIS</sequence>
<dbReference type="Pfam" id="PF02527">
    <property type="entry name" value="GidB"/>
    <property type="match status" value="1"/>
</dbReference>
<keyword evidence="1 6" id="KW-0963">Cytoplasm</keyword>
<dbReference type="Proteomes" id="UP000255036">
    <property type="component" value="Unassembled WGS sequence"/>
</dbReference>
<dbReference type="CDD" id="cd02440">
    <property type="entry name" value="AdoMet_MTases"/>
    <property type="match status" value="1"/>
</dbReference>
<evidence type="ECO:0000313" key="8">
    <source>
        <dbReference type="Proteomes" id="UP000255036"/>
    </source>
</evidence>
<organism evidence="7 8">
    <name type="scientific">Anaerosacchariphilus polymeriproducens</name>
    <dbReference type="NCBI Taxonomy" id="1812858"/>
    <lineage>
        <taxon>Bacteria</taxon>
        <taxon>Bacillati</taxon>
        <taxon>Bacillota</taxon>
        <taxon>Clostridia</taxon>
        <taxon>Lachnospirales</taxon>
        <taxon>Lachnospiraceae</taxon>
        <taxon>Anaerosacchariphilus</taxon>
    </lineage>
</organism>
<keyword evidence="8" id="KW-1185">Reference proteome</keyword>
<dbReference type="RefSeq" id="WP_115481841.1">
    <property type="nucleotide sequence ID" value="NZ_QRCT01000023.1"/>
</dbReference>
<dbReference type="PANTHER" id="PTHR31760">
    <property type="entry name" value="S-ADENOSYL-L-METHIONINE-DEPENDENT METHYLTRANSFERASES SUPERFAMILY PROTEIN"/>
    <property type="match status" value="1"/>
</dbReference>
<accession>A0A371AVI7</accession>
<dbReference type="Gene3D" id="3.40.50.150">
    <property type="entry name" value="Vaccinia Virus protein VP39"/>
    <property type="match status" value="1"/>
</dbReference>
<dbReference type="InterPro" id="IPR003682">
    <property type="entry name" value="rRNA_ssu_MeTfrase_G"/>
</dbReference>
<feature type="binding site" evidence="6">
    <location>
        <position position="79"/>
    </location>
    <ligand>
        <name>S-adenosyl-L-methionine</name>
        <dbReference type="ChEBI" id="CHEBI:59789"/>
    </ligand>
</feature>
<evidence type="ECO:0000256" key="2">
    <source>
        <dbReference type="ARBA" id="ARBA00022552"/>
    </source>
</evidence>
<dbReference type="FunFam" id="3.40.50.150:FF:000041">
    <property type="entry name" value="Ribosomal RNA small subunit methyltransferase G"/>
    <property type="match status" value="1"/>
</dbReference>
<comment type="similarity">
    <text evidence="6">Belongs to the methyltransferase superfamily. RNA methyltransferase RsmG family.</text>
</comment>
<dbReference type="InterPro" id="IPR029063">
    <property type="entry name" value="SAM-dependent_MTases_sf"/>
</dbReference>
<dbReference type="AlphaFoldDB" id="A0A371AVI7"/>
<comment type="caution">
    <text evidence="7">The sequence shown here is derived from an EMBL/GenBank/DDBJ whole genome shotgun (WGS) entry which is preliminary data.</text>
</comment>
<gene>
    <name evidence="6" type="primary">rsmG</name>
    <name evidence="7" type="ORF">DWV06_08930</name>
</gene>
<feature type="binding site" evidence="6">
    <location>
        <begin position="130"/>
        <end position="131"/>
    </location>
    <ligand>
        <name>S-adenosyl-L-methionine</name>
        <dbReference type="ChEBI" id="CHEBI:59789"/>
    </ligand>
</feature>
<reference evidence="7 8" key="1">
    <citation type="submission" date="2018-07" db="EMBL/GenBank/DDBJ databases">
        <title>Anaerosacharophilus polymeroproducens gen. nov. sp. nov., an anaerobic bacterium isolated from salt field.</title>
        <authorList>
            <person name="Kim W."/>
            <person name="Yang S.-H."/>
            <person name="Oh J."/>
            <person name="Lee J.-H."/>
            <person name="Kwon K.K."/>
        </authorList>
    </citation>
    <scope>NUCLEOTIDE SEQUENCE [LARGE SCALE GENOMIC DNA]</scope>
    <source>
        <strain evidence="7 8">MCWD5</strain>
    </source>
</reference>
<dbReference type="PIRSF" id="PIRSF003078">
    <property type="entry name" value="GidB"/>
    <property type="match status" value="1"/>
</dbReference>
<dbReference type="EMBL" id="QRCT01000023">
    <property type="protein sequence ID" value="RDU23552.1"/>
    <property type="molecule type" value="Genomic_DNA"/>
</dbReference>
<dbReference type="SUPFAM" id="SSF53335">
    <property type="entry name" value="S-adenosyl-L-methionine-dependent methyltransferases"/>
    <property type="match status" value="1"/>
</dbReference>
<dbReference type="PANTHER" id="PTHR31760:SF0">
    <property type="entry name" value="S-ADENOSYL-L-METHIONINE-DEPENDENT METHYLTRANSFERASES SUPERFAMILY PROTEIN"/>
    <property type="match status" value="1"/>
</dbReference>
<keyword evidence="4 6" id="KW-0808">Transferase</keyword>
<keyword evidence="5 6" id="KW-0949">S-adenosyl-L-methionine</keyword>
<evidence type="ECO:0000256" key="5">
    <source>
        <dbReference type="ARBA" id="ARBA00022691"/>
    </source>
</evidence>
<proteinExistence type="inferred from homology"/>
<evidence type="ECO:0000256" key="1">
    <source>
        <dbReference type="ARBA" id="ARBA00022490"/>
    </source>
</evidence>
<dbReference type="HAMAP" id="MF_00074">
    <property type="entry name" value="16SrRNA_methyltr_G"/>
    <property type="match status" value="1"/>
</dbReference>
<comment type="function">
    <text evidence="6">Specifically methylates the N7 position of a guanine in 16S rRNA.</text>
</comment>
<evidence type="ECO:0000313" key="7">
    <source>
        <dbReference type="EMBL" id="RDU23552.1"/>
    </source>
</evidence>
<keyword evidence="3 6" id="KW-0489">Methyltransferase</keyword>
<feature type="binding site" evidence="6">
    <location>
        <position position="149"/>
    </location>
    <ligand>
        <name>S-adenosyl-L-methionine</name>
        <dbReference type="ChEBI" id="CHEBI:59789"/>
    </ligand>
</feature>